<keyword evidence="2" id="KW-1185">Reference proteome</keyword>
<reference evidence="1 2" key="1">
    <citation type="submission" date="2017-07" db="EMBL/GenBank/DDBJ databases">
        <title>Amycolatopsis alba DSM 44262 Genome sequencing and assembly.</title>
        <authorList>
            <person name="Kaur N."/>
            <person name="Mayilraj S."/>
        </authorList>
    </citation>
    <scope>NUCLEOTIDE SEQUENCE [LARGE SCALE GENOMIC DNA]</scope>
    <source>
        <strain evidence="1 2">DSM 44262</strain>
    </source>
</reference>
<evidence type="ECO:0000313" key="2">
    <source>
        <dbReference type="Proteomes" id="UP000215563"/>
    </source>
</evidence>
<evidence type="ECO:0008006" key="3">
    <source>
        <dbReference type="Google" id="ProtNLM"/>
    </source>
</evidence>
<protein>
    <recommendedName>
        <fullName evidence="3">AbiV family abortive infection protein</fullName>
    </recommendedName>
</protein>
<name>A0A229S6D7_AMYAL</name>
<sequence length="176" mass="19178">MAQRTSALTPEQARAFGEAALANAAALLDDAKILLDHHKWARACALAALAAEEYGKFQLCKQVAISPPADWSTFWHALKTHDPKIRAWSGELLDSMQPPGGGGEDAWNRARDVMTIPNSTFAKAVTGSKMSAFYADWDDLSGQPLIPGDRVNEHLARNMVNAASRVVRQNDPALKR</sequence>
<dbReference type="Proteomes" id="UP000215563">
    <property type="component" value="Unassembled WGS sequence"/>
</dbReference>
<gene>
    <name evidence="1" type="ORF">CFP75_05210</name>
</gene>
<dbReference type="InterPro" id="IPR030987">
    <property type="entry name" value="AbiV"/>
</dbReference>
<dbReference type="AlphaFoldDB" id="A0A229S6D7"/>
<dbReference type="RefSeq" id="WP_020634985.1">
    <property type="nucleotide sequence ID" value="NZ_KB913032.1"/>
</dbReference>
<evidence type="ECO:0000313" key="1">
    <source>
        <dbReference type="EMBL" id="OXM54468.1"/>
    </source>
</evidence>
<dbReference type="OrthoDB" id="9934927at2"/>
<accession>A0A229S6D7</accession>
<dbReference type="NCBIfam" id="TIGR04498">
    <property type="entry name" value="AbiV_defense"/>
    <property type="match status" value="1"/>
</dbReference>
<dbReference type="Pfam" id="PF18728">
    <property type="entry name" value="HEPN_AbiV"/>
    <property type="match status" value="1"/>
</dbReference>
<organism evidence="1 2">
    <name type="scientific">Amycolatopsis alba DSM 44262</name>
    <dbReference type="NCBI Taxonomy" id="1125972"/>
    <lineage>
        <taxon>Bacteria</taxon>
        <taxon>Bacillati</taxon>
        <taxon>Actinomycetota</taxon>
        <taxon>Actinomycetes</taxon>
        <taxon>Pseudonocardiales</taxon>
        <taxon>Pseudonocardiaceae</taxon>
        <taxon>Amycolatopsis</taxon>
    </lineage>
</organism>
<dbReference type="EMBL" id="NMQU01000013">
    <property type="protein sequence ID" value="OXM54468.1"/>
    <property type="molecule type" value="Genomic_DNA"/>
</dbReference>
<comment type="caution">
    <text evidence="1">The sequence shown here is derived from an EMBL/GenBank/DDBJ whole genome shotgun (WGS) entry which is preliminary data.</text>
</comment>
<proteinExistence type="predicted"/>